<proteinExistence type="predicted"/>
<gene>
    <name evidence="2" type="ORF">ASPCAL08009</name>
</gene>
<keyword evidence="3" id="KW-1185">Reference proteome</keyword>
<feature type="compositionally biased region" description="Pro residues" evidence="1">
    <location>
        <begin position="251"/>
        <end position="260"/>
    </location>
</feature>
<evidence type="ECO:0008006" key="4">
    <source>
        <dbReference type="Google" id="ProtNLM"/>
    </source>
</evidence>
<dbReference type="OrthoDB" id="5408296at2759"/>
<feature type="compositionally biased region" description="Polar residues" evidence="1">
    <location>
        <begin position="368"/>
        <end position="383"/>
    </location>
</feature>
<dbReference type="EMBL" id="CDMC01000006">
    <property type="protein sequence ID" value="CEN61355.1"/>
    <property type="molecule type" value="Genomic_DNA"/>
</dbReference>
<protein>
    <recommendedName>
        <fullName evidence="4">RNA recognition motif-containing protein</fullName>
    </recommendedName>
</protein>
<feature type="compositionally biased region" description="Low complexity" evidence="1">
    <location>
        <begin position="447"/>
        <end position="458"/>
    </location>
</feature>
<dbReference type="OMA" id="LFADVHY"/>
<evidence type="ECO:0000256" key="1">
    <source>
        <dbReference type="SAM" id="MobiDB-lite"/>
    </source>
</evidence>
<feature type="compositionally biased region" description="Pro residues" evidence="1">
    <location>
        <begin position="290"/>
        <end position="299"/>
    </location>
</feature>
<evidence type="ECO:0000313" key="3">
    <source>
        <dbReference type="Proteomes" id="UP000054771"/>
    </source>
</evidence>
<sequence>MPQAESPRSGTQAPTVTQPSSNHLQLLSALIAAGLCISRPVAAYLGEERVLTIFADIHYYFTAPIPKPALHRFDKSSYLYLYHNAAQQKTRLEVANNPGTPDQDAFNGTLDHAHLRHSTTFPTRCTLTVDGQAQSQGGLAFAPPPGSANPYDWQLPTSNPTSENAFQRLHTLDIYFWTQGDADQFLDSIEQYLSRTQLETDRHPFPPPPEATTTTSTIVQQLENVAITDPAYQNGQTRNSQSEAVLSPAPIGIPPPPPVGGPTQPVQQAPSASSLSVEQKRESAQFTPLPYNPAAPAAPEPIKHREKTPPPPDAANGTGLAAAMAADNGAPYQVPTQTPGYAPPPQQAPPETYGLPGGYASPHPSAGLTRTGSFPPQASLQTPPTVPSYSPQASIQSPPISTYQPSYQAPINPANPTAHPYGAQQQQQQPQQPPSFYGTQVPAIAGYSNYSYDQSSSNPGAQHQHHQHHHHHHHHQPSGSEYDIHNQMYRPTESEANSHLQDHAKLAVQNQAQRPRKLEDSAARVESSVNRFFKKLEKRL</sequence>
<feature type="compositionally biased region" description="Low complexity" evidence="1">
    <location>
        <begin position="261"/>
        <end position="270"/>
    </location>
</feature>
<feature type="region of interest" description="Disordered" evidence="1">
    <location>
        <begin position="229"/>
        <end position="540"/>
    </location>
</feature>
<name>A0A0U5GS79_ASPCI</name>
<evidence type="ECO:0000313" key="2">
    <source>
        <dbReference type="EMBL" id="CEN61355.1"/>
    </source>
</evidence>
<dbReference type="STRING" id="454130.A0A0U5GS79"/>
<feature type="compositionally biased region" description="Basic residues" evidence="1">
    <location>
        <begin position="463"/>
        <end position="476"/>
    </location>
</feature>
<accession>A0A0U5GS79</accession>
<feature type="compositionally biased region" description="Low complexity" evidence="1">
    <location>
        <begin position="314"/>
        <end position="340"/>
    </location>
</feature>
<dbReference type="AlphaFoldDB" id="A0A0U5GS79"/>
<feature type="compositionally biased region" description="Low complexity" evidence="1">
    <location>
        <begin position="387"/>
        <end position="401"/>
    </location>
</feature>
<feature type="compositionally biased region" description="Polar residues" evidence="1">
    <location>
        <begin position="231"/>
        <end position="244"/>
    </location>
</feature>
<reference evidence="3" key="1">
    <citation type="journal article" date="2016" name="Genome Announc.">
        <title>Draft genome sequences of fungus Aspergillus calidoustus.</title>
        <authorList>
            <person name="Horn F."/>
            <person name="Linde J."/>
            <person name="Mattern D.J."/>
            <person name="Walther G."/>
            <person name="Guthke R."/>
            <person name="Scherlach K."/>
            <person name="Martin K."/>
            <person name="Brakhage A.A."/>
            <person name="Petzke L."/>
            <person name="Valiante V."/>
        </authorList>
    </citation>
    <scope>NUCLEOTIDE SEQUENCE [LARGE SCALE GENOMIC DNA]</scope>
    <source>
        <strain evidence="3">SF006504</strain>
    </source>
</reference>
<dbReference type="Proteomes" id="UP000054771">
    <property type="component" value="Unassembled WGS sequence"/>
</dbReference>
<organism evidence="2 3">
    <name type="scientific">Aspergillus calidoustus</name>
    <dbReference type="NCBI Taxonomy" id="454130"/>
    <lineage>
        <taxon>Eukaryota</taxon>
        <taxon>Fungi</taxon>
        <taxon>Dikarya</taxon>
        <taxon>Ascomycota</taxon>
        <taxon>Pezizomycotina</taxon>
        <taxon>Eurotiomycetes</taxon>
        <taxon>Eurotiomycetidae</taxon>
        <taxon>Eurotiales</taxon>
        <taxon>Aspergillaceae</taxon>
        <taxon>Aspergillus</taxon>
        <taxon>Aspergillus subgen. Nidulantes</taxon>
    </lineage>
</organism>